<evidence type="ECO:0000313" key="3">
    <source>
        <dbReference type="Proteomes" id="UP001162131"/>
    </source>
</evidence>
<protein>
    <submittedName>
        <fullName evidence="2">Uncharacterized protein</fullName>
    </submittedName>
</protein>
<dbReference type="AlphaFoldDB" id="A0AAU9IJM8"/>
<gene>
    <name evidence="2" type="ORF">BSTOLATCC_MIC14459</name>
</gene>
<reference evidence="2" key="1">
    <citation type="submission" date="2021-09" db="EMBL/GenBank/DDBJ databases">
        <authorList>
            <consortium name="AG Swart"/>
            <person name="Singh M."/>
            <person name="Singh A."/>
            <person name="Seah K."/>
            <person name="Emmerich C."/>
        </authorList>
    </citation>
    <scope>NUCLEOTIDE SEQUENCE</scope>
    <source>
        <strain evidence="2">ATCC30299</strain>
    </source>
</reference>
<evidence type="ECO:0000256" key="1">
    <source>
        <dbReference type="SAM" id="MobiDB-lite"/>
    </source>
</evidence>
<feature type="region of interest" description="Disordered" evidence="1">
    <location>
        <begin position="208"/>
        <end position="232"/>
    </location>
</feature>
<name>A0AAU9IJM8_9CILI</name>
<sequence length="232" mass="26931">MSQKELPKIDLSHEEKPWYEKSPMIQNYPGYSTPQVPSYGGFCDLISSQRRGSLKTEMLPQPQKEPNATSNDSAEDSPLLHIIPQKMLGFSFLSMLEQNESKKNYNDEELFHPPLYIDIDPNTVPEAQERLEQSPYLSGDAENQYEGFDSNEQGDYGSIRRNSRRAVTEVYENPNVHLQYKRIKYRKNRNFDRVKQTESVGDFKMAFEREKTETGNTSPPKFGQLHRNNNEI</sequence>
<proteinExistence type="predicted"/>
<keyword evidence="3" id="KW-1185">Reference proteome</keyword>
<feature type="region of interest" description="Disordered" evidence="1">
    <location>
        <begin position="138"/>
        <end position="159"/>
    </location>
</feature>
<evidence type="ECO:0000313" key="2">
    <source>
        <dbReference type="EMBL" id="CAG9315709.1"/>
    </source>
</evidence>
<organism evidence="2 3">
    <name type="scientific">Blepharisma stoltei</name>
    <dbReference type="NCBI Taxonomy" id="1481888"/>
    <lineage>
        <taxon>Eukaryota</taxon>
        <taxon>Sar</taxon>
        <taxon>Alveolata</taxon>
        <taxon>Ciliophora</taxon>
        <taxon>Postciliodesmatophora</taxon>
        <taxon>Heterotrichea</taxon>
        <taxon>Heterotrichida</taxon>
        <taxon>Blepharismidae</taxon>
        <taxon>Blepharisma</taxon>
    </lineage>
</organism>
<accession>A0AAU9IJM8</accession>
<dbReference type="EMBL" id="CAJZBQ010000014">
    <property type="protein sequence ID" value="CAG9315709.1"/>
    <property type="molecule type" value="Genomic_DNA"/>
</dbReference>
<feature type="region of interest" description="Disordered" evidence="1">
    <location>
        <begin position="51"/>
        <end position="75"/>
    </location>
</feature>
<dbReference type="Proteomes" id="UP001162131">
    <property type="component" value="Unassembled WGS sequence"/>
</dbReference>
<comment type="caution">
    <text evidence="2">The sequence shown here is derived from an EMBL/GenBank/DDBJ whole genome shotgun (WGS) entry which is preliminary data.</text>
</comment>